<protein>
    <submittedName>
        <fullName evidence="1">Uncharacterized protein</fullName>
    </submittedName>
</protein>
<organism evidence="1 2">
    <name type="scientific">Rhizophagus irregularis (strain DAOM 197198w)</name>
    <name type="common">Glomus intraradices</name>
    <dbReference type="NCBI Taxonomy" id="1432141"/>
    <lineage>
        <taxon>Eukaryota</taxon>
        <taxon>Fungi</taxon>
        <taxon>Fungi incertae sedis</taxon>
        <taxon>Mucoromycota</taxon>
        <taxon>Glomeromycotina</taxon>
        <taxon>Glomeromycetes</taxon>
        <taxon>Glomerales</taxon>
        <taxon>Glomeraceae</taxon>
        <taxon>Rhizophagus</taxon>
    </lineage>
</organism>
<dbReference type="HOGENOM" id="CLU_1993801_0_0_1"/>
<proteinExistence type="predicted"/>
<reference evidence="1 2" key="1">
    <citation type="submission" date="2014-02" db="EMBL/GenBank/DDBJ databases">
        <title>Single nucleus genome sequencing reveals high similarity among nuclei of an endomycorrhizal fungus.</title>
        <authorList>
            <person name="Lin K."/>
            <person name="Geurts R."/>
            <person name="Zhang Z."/>
            <person name="Limpens E."/>
            <person name="Saunders D.G."/>
            <person name="Mu D."/>
            <person name="Pang E."/>
            <person name="Cao H."/>
            <person name="Cha H."/>
            <person name="Lin T."/>
            <person name="Zhou Q."/>
            <person name="Shang Y."/>
            <person name="Li Y."/>
            <person name="Ivanov S."/>
            <person name="Sharma T."/>
            <person name="Velzen R.V."/>
            <person name="Ruijter N.D."/>
            <person name="Aanen D.K."/>
            <person name="Win J."/>
            <person name="Kamoun S."/>
            <person name="Bisseling T."/>
            <person name="Huang S."/>
        </authorList>
    </citation>
    <scope>NUCLEOTIDE SEQUENCE [LARGE SCALE GENOMIC DNA]</scope>
    <source>
        <strain evidence="2">DAOM197198w</strain>
    </source>
</reference>
<dbReference type="STRING" id="1432141.A0A015K5I8"/>
<dbReference type="EMBL" id="JEMT01028441">
    <property type="protein sequence ID" value="EXX54661.1"/>
    <property type="molecule type" value="Genomic_DNA"/>
</dbReference>
<sequence length="125" mass="14940">MIIALMNDTFNKAKEDGNIGLLLFREELIHDYESLDNPYLNKLLYNDSLYICFHRDSDLIKNWIEKSHKLEETKLYSWFKESMDEGNIKFDDENIEAWYKLISGTATDNENQDENQDISEDDLWF</sequence>
<evidence type="ECO:0000313" key="1">
    <source>
        <dbReference type="EMBL" id="EXX54661.1"/>
    </source>
</evidence>
<gene>
    <name evidence="1" type="ORF">RirG_232460</name>
</gene>
<comment type="caution">
    <text evidence="1">The sequence shown here is derived from an EMBL/GenBank/DDBJ whole genome shotgun (WGS) entry which is preliminary data.</text>
</comment>
<name>A0A015K5I8_RHIIW</name>
<keyword evidence="2" id="KW-1185">Reference proteome</keyword>
<dbReference type="AlphaFoldDB" id="A0A015K5I8"/>
<accession>A0A015K5I8</accession>
<dbReference type="Proteomes" id="UP000022910">
    <property type="component" value="Unassembled WGS sequence"/>
</dbReference>
<evidence type="ECO:0000313" key="2">
    <source>
        <dbReference type="Proteomes" id="UP000022910"/>
    </source>
</evidence>